<protein>
    <recommendedName>
        <fullName evidence="4 11">Pectinesterase</fullName>
        <ecNumber evidence="4 11">3.1.1.11</ecNumber>
    </recommendedName>
</protein>
<dbReference type="EC" id="3.1.1.11" evidence="4 11"/>
<evidence type="ECO:0000256" key="3">
    <source>
        <dbReference type="ARBA" id="ARBA00008891"/>
    </source>
</evidence>
<dbReference type="GO" id="GO:0045490">
    <property type="term" value="P:pectin catabolic process"/>
    <property type="evidence" value="ECO:0007669"/>
    <property type="project" value="UniProtKB-UniRule"/>
</dbReference>
<keyword evidence="11" id="KW-0961">Cell wall biogenesis/degradation</keyword>
<dbReference type="PANTHER" id="PTHR31321">
    <property type="entry name" value="ACYL-COA THIOESTER HYDROLASE YBHC-RELATED"/>
    <property type="match status" value="1"/>
</dbReference>
<feature type="active site" evidence="10">
    <location>
        <position position="197"/>
    </location>
</feature>
<name>A0A9P5Z905_9AGAR</name>
<dbReference type="EMBL" id="MU155151">
    <property type="protein sequence ID" value="KAF9483693.1"/>
    <property type="molecule type" value="Genomic_DNA"/>
</dbReference>
<dbReference type="Gene3D" id="2.160.20.10">
    <property type="entry name" value="Single-stranded right-handed beta-helix, Pectin lyase-like"/>
    <property type="match status" value="1"/>
</dbReference>
<evidence type="ECO:0000256" key="10">
    <source>
        <dbReference type="PROSITE-ProRule" id="PRU10040"/>
    </source>
</evidence>
<keyword evidence="13" id="KW-0456">Lyase</keyword>
<dbReference type="Pfam" id="PF01095">
    <property type="entry name" value="Pectinesterase"/>
    <property type="match status" value="1"/>
</dbReference>
<comment type="subcellular location">
    <subcellularLocation>
        <location evidence="1 11">Secreted</location>
    </subcellularLocation>
</comment>
<evidence type="ECO:0000313" key="14">
    <source>
        <dbReference type="Proteomes" id="UP000807469"/>
    </source>
</evidence>
<evidence type="ECO:0000256" key="11">
    <source>
        <dbReference type="RuleBase" id="RU000589"/>
    </source>
</evidence>
<dbReference type="InterPro" id="IPR012334">
    <property type="entry name" value="Pectin_lyas_fold"/>
</dbReference>
<dbReference type="GO" id="GO:0016829">
    <property type="term" value="F:lyase activity"/>
    <property type="evidence" value="ECO:0007669"/>
    <property type="project" value="UniProtKB-KW"/>
</dbReference>
<comment type="similarity">
    <text evidence="3">Belongs to the pectinesterase family.</text>
</comment>
<feature type="domain" description="Pectinesterase catalytic" evidence="12">
    <location>
        <begin position="46"/>
        <end position="310"/>
    </location>
</feature>
<comment type="pathway">
    <text evidence="2 11">Glycan metabolism; pectin degradation; 2-dehydro-3-deoxy-D-gluconate from pectin: step 1/5.</text>
</comment>
<dbReference type="InterPro" id="IPR000070">
    <property type="entry name" value="Pectinesterase_cat"/>
</dbReference>
<dbReference type="OrthoDB" id="2019149at2759"/>
<organism evidence="13 14">
    <name type="scientific">Pholiota conissans</name>
    <dbReference type="NCBI Taxonomy" id="109636"/>
    <lineage>
        <taxon>Eukaryota</taxon>
        <taxon>Fungi</taxon>
        <taxon>Dikarya</taxon>
        <taxon>Basidiomycota</taxon>
        <taxon>Agaricomycotina</taxon>
        <taxon>Agaricomycetes</taxon>
        <taxon>Agaricomycetidae</taxon>
        <taxon>Agaricales</taxon>
        <taxon>Agaricineae</taxon>
        <taxon>Strophariaceae</taxon>
        <taxon>Pholiota</taxon>
    </lineage>
</organism>
<evidence type="ECO:0000256" key="8">
    <source>
        <dbReference type="ARBA" id="ARBA00023085"/>
    </source>
</evidence>
<dbReference type="GO" id="GO:0042545">
    <property type="term" value="P:cell wall modification"/>
    <property type="evidence" value="ECO:0007669"/>
    <property type="project" value="UniProtKB-UniRule"/>
</dbReference>
<dbReference type="Proteomes" id="UP000807469">
    <property type="component" value="Unassembled WGS sequence"/>
</dbReference>
<keyword evidence="7 11" id="KW-0378">Hydrolase</keyword>
<proteinExistence type="inferred from homology"/>
<evidence type="ECO:0000256" key="1">
    <source>
        <dbReference type="ARBA" id="ARBA00004613"/>
    </source>
</evidence>
<comment type="caution">
    <text evidence="13">The sequence shown here is derived from an EMBL/GenBank/DDBJ whole genome shotgun (WGS) entry which is preliminary data.</text>
</comment>
<keyword evidence="14" id="KW-1185">Reference proteome</keyword>
<evidence type="ECO:0000256" key="5">
    <source>
        <dbReference type="ARBA" id="ARBA00022525"/>
    </source>
</evidence>
<dbReference type="PROSITE" id="PS00503">
    <property type="entry name" value="PECTINESTERASE_2"/>
    <property type="match status" value="1"/>
</dbReference>
<dbReference type="AlphaFoldDB" id="A0A9P5Z905"/>
<comment type="catalytic activity">
    <reaction evidence="9 11">
        <text>[(1-&gt;4)-alpha-D-galacturonosyl methyl ester](n) + n H2O = [(1-&gt;4)-alpha-D-galacturonosyl](n) + n methanol + n H(+)</text>
        <dbReference type="Rhea" id="RHEA:22380"/>
        <dbReference type="Rhea" id="RHEA-COMP:14570"/>
        <dbReference type="Rhea" id="RHEA-COMP:14573"/>
        <dbReference type="ChEBI" id="CHEBI:15377"/>
        <dbReference type="ChEBI" id="CHEBI:15378"/>
        <dbReference type="ChEBI" id="CHEBI:17790"/>
        <dbReference type="ChEBI" id="CHEBI:140522"/>
        <dbReference type="ChEBI" id="CHEBI:140523"/>
        <dbReference type="EC" id="3.1.1.11"/>
    </reaction>
</comment>
<keyword evidence="8 11" id="KW-0063">Aspartyl esterase</keyword>
<gene>
    <name evidence="13" type="ORF">BDN70DRAFT_990220</name>
</gene>
<dbReference type="PANTHER" id="PTHR31321:SF127">
    <property type="entry name" value="PECTINESTERASE"/>
    <property type="match status" value="1"/>
</dbReference>
<keyword evidence="6 11" id="KW-0732">Signal</keyword>
<keyword evidence="5 11" id="KW-0964">Secreted</keyword>
<evidence type="ECO:0000256" key="4">
    <source>
        <dbReference type="ARBA" id="ARBA00013229"/>
    </source>
</evidence>
<dbReference type="GO" id="GO:0030599">
    <property type="term" value="F:pectinesterase activity"/>
    <property type="evidence" value="ECO:0007669"/>
    <property type="project" value="UniProtKB-UniRule"/>
</dbReference>
<evidence type="ECO:0000256" key="2">
    <source>
        <dbReference type="ARBA" id="ARBA00005184"/>
    </source>
</evidence>
<evidence type="ECO:0000256" key="7">
    <source>
        <dbReference type="ARBA" id="ARBA00022801"/>
    </source>
</evidence>
<dbReference type="InterPro" id="IPR011050">
    <property type="entry name" value="Pectin_lyase_fold/virulence"/>
</dbReference>
<evidence type="ECO:0000259" key="12">
    <source>
        <dbReference type="Pfam" id="PF01095"/>
    </source>
</evidence>
<accession>A0A9P5Z905</accession>
<sequence length="344" mass="35973">MLALSLRVFISALFLGLLTSANPVHLERRASRTSPPSGAVVVRPSNPGAGEFTSIQAAVNSLPNDSSSRTIFIFPGTYSEQVVISRSGPLTIFGSTTDTTSYLHNTVTITHSESAGQSGSDPTSATLQVNKANFKLYNVNLKNTFGQSSTNGQALAVSASGTQQGYYGVSFTSFQDTVLAETGVQFYANSFIEGAVDFIFGQHGHAFFQNVTISSTSKGCITADGPSSSTDGIFVINKSNIVLSPSAASGTSGNVFLGRPWTDTARVVFTNSALGAHINPAGWSIWSTATPNTDKVLFAEFGNTGPGAAGTRASFSKKLTSTSGFTISDILGSNYATWVDTSFV</sequence>
<dbReference type="InterPro" id="IPR033131">
    <property type="entry name" value="Pectinesterase_Asp_AS"/>
</dbReference>
<feature type="signal peptide" evidence="11">
    <location>
        <begin position="1"/>
        <end position="20"/>
    </location>
</feature>
<comment type="function">
    <text evidence="11">Involved in maceration and soft-rotting of plant tissue.</text>
</comment>
<dbReference type="GO" id="GO:0005576">
    <property type="term" value="C:extracellular region"/>
    <property type="evidence" value="ECO:0007669"/>
    <property type="project" value="UniProtKB-SubCell"/>
</dbReference>
<feature type="chain" id="PRO_5040531694" description="Pectinesterase" evidence="11">
    <location>
        <begin position="21"/>
        <end position="344"/>
    </location>
</feature>
<evidence type="ECO:0000313" key="13">
    <source>
        <dbReference type="EMBL" id="KAF9483693.1"/>
    </source>
</evidence>
<reference evidence="13" key="1">
    <citation type="submission" date="2020-11" db="EMBL/GenBank/DDBJ databases">
        <authorList>
            <consortium name="DOE Joint Genome Institute"/>
            <person name="Ahrendt S."/>
            <person name="Riley R."/>
            <person name="Andreopoulos W."/>
            <person name="Labutti K."/>
            <person name="Pangilinan J."/>
            <person name="Ruiz-Duenas F.J."/>
            <person name="Barrasa J.M."/>
            <person name="Sanchez-Garcia M."/>
            <person name="Camarero S."/>
            <person name="Miyauchi S."/>
            <person name="Serrano A."/>
            <person name="Linde D."/>
            <person name="Babiker R."/>
            <person name="Drula E."/>
            <person name="Ayuso-Fernandez I."/>
            <person name="Pacheco R."/>
            <person name="Padilla G."/>
            <person name="Ferreira P."/>
            <person name="Barriuso J."/>
            <person name="Kellner H."/>
            <person name="Castanera R."/>
            <person name="Alfaro M."/>
            <person name="Ramirez L."/>
            <person name="Pisabarro A.G."/>
            <person name="Kuo A."/>
            <person name="Tritt A."/>
            <person name="Lipzen A."/>
            <person name="He G."/>
            <person name="Yan M."/>
            <person name="Ng V."/>
            <person name="Cullen D."/>
            <person name="Martin F."/>
            <person name="Rosso M.-N."/>
            <person name="Henrissat B."/>
            <person name="Hibbett D."/>
            <person name="Martinez A.T."/>
            <person name="Grigoriev I.V."/>
        </authorList>
    </citation>
    <scope>NUCLEOTIDE SEQUENCE</scope>
    <source>
        <strain evidence="13">CIRM-BRFM 674</strain>
    </source>
</reference>
<dbReference type="FunFam" id="2.160.20.10:FF:000014">
    <property type="entry name" value="Pectinesterase"/>
    <property type="match status" value="1"/>
</dbReference>
<dbReference type="SUPFAM" id="SSF51126">
    <property type="entry name" value="Pectin lyase-like"/>
    <property type="match status" value="1"/>
</dbReference>
<evidence type="ECO:0000256" key="6">
    <source>
        <dbReference type="ARBA" id="ARBA00022729"/>
    </source>
</evidence>
<evidence type="ECO:0000256" key="9">
    <source>
        <dbReference type="ARBA" id="ARBA00047928"/>
    </source>
</evidence>